<dbReference type="Pfam" id="PF12831">
    <property type="entry name" value="FAD_oxidored"/>
    <property type="match status" value="1"/>
</dbReference>
<dbReference type="AlphaFoldDB" id="A0A7Y0EID1"/>
<feature type="domain" description="Peptidase S8/S53" evidence="1">
    <location>
        <begin position="83"/>
        <end position="121"/>
    </location>
</feature>
<sequence>MIRPESFKYALDKVLSDAKVDVLLYTQVIEANKINGNIESITCIDDRGKFTITSSSFVDANGDANLTAMAGRTIDCDTLTFVSIRVTGTAMATGHTAGAAAAIYSNTNSASPDEVRHELIKQNALI</sequence>
<dbReference type="Pfam" id="PF00082">
    <property type="entry name" value="Peptidase_S8"/>
    <property type="match status" value="1"/>
</dbReference>
<proteinExistence type="predicted"/>
<comment type="caution">
    <text evidence="2">The sequence shown here is derived from an EMBL/GenBank/DDBJ whole genome shotgun (WGS) entry which is preliminary data.</text>
</comment>
<dbReference type="GO" id="GO:0006508">
    <property type="term" value="P:proteolysis"/>
    <property type="evidence" value="ECO:0007669"/>
    <property type="project" value="InterPro"/>
</dbReference>
<dbReference type="RefSeq" id="WP_169297554.1">
    <property type="nucleotide sequence ID" value="NZ_JABBNI010000016.1"/>
</dbReference>
<keyword evidence="3" id="KW-1185">Reference proteome</keyword>
<gene>
    <name evidence="2" type="ORF">HBE96_09585</name>
</gene>
<name>A0A7Y0EID1_9CLOT</name>
<evidence type="ECO:0000259" key="1">
    <source>
        <dbReference type="Pfam" id="PF00082"/>
    </source>
</evidence>
<evidence type="ECO:0000313" key="3">
    <source>
        <dbReference type="Proteomes" id="UP000537131"/>
    </source>
</evidence>
<dbReference type="EMBL" id="JABBNI010000016">
    <property type="protein sequence ID" value="NMM62950.1"/>
    <property type="molecule type" value="Genomic_DNA"/>
</dbReference>
<accession>A0A7Y0EID1</accession>
<dbReference type="SUPFAM" id="SSF52743">
    <property type="entry name" value="Subtilisin-like"/>
    <property type="match status" value="1"/>
</dbReference>
<evidence type="ECO:0000313" key="2">
    <source>
        <dbReference type="EMBL" id="NMM62950.1"/>
    </source>
</evidence>
<dbReference type="Proteomes" id="UP000537131">
    <property type="component" value="Unassembled WGS sequence"/>
</dbReference>
<dbReference type="InterPro" id="IPR036852">
    <property type="entry name" value="Peptidase_S8/S53_dom_sf"/>
</dbReference>
<dbReference type="GO" id="GO:0004252">
    <property type="term" value="F:serine-type endopeptidase activity"/>
    <property type="evidence" value="ECO:0007669"/>
    <property type="project" value="InterPro"/>
</dbReference>
<organism evidence="2 3">
    <name type="scientific">Clostridium muellerianum</name>
    <dbReference type="NCBI Taxonomy" id="2716538"/>
    <lineage>
        <taxon>Bacteria</taxon>
        <taxon>Bacillati</taxon>
        <taxon>Bacillota</taxon>
        <taxon>Clostridia</taxon>
        <taxon>Eubacteriales</taxon>
        <taxon>Clostridiaceae</taxon>
        <taxon>Clostridium</taxon>
    </lineage>
</organism>
<reference evidence="2 3" key="1">
    <citation type="submission" date="2020-06" db="EMBL/GenBank/DDBJ databases">
        <title>Complete Genome Sequence of Clostridium muelleri sp. nov. P21T, an Acid-Alcohol Producing Acetogen Isolated from Old Hay.</title>
        <authorList>
            <person name="Duncan K.E."/>
            <person name="Tanner R.S."/>
        </authorList>
    </citation>
    <scope>NUCLEOTIDE SEQUENCE [LARGE SCALE GENOMIC DNA]</scope>
    <source>
        <strain evidence="2 3">P21</strain>
    </source>
</reference>
<protein>
    <submittedName>
        <fullName evidence="2">FAD-dependent oxidoreductase</fullName>
    </submittedName>
</protein>
<dbReference type="Gene3D" id="3.40.50.200">
    <property type="entry name" value="Peptidase S8/S53 domain"/>
    <property type="match status" value="1"/>
</dbReference>
<dbReference type="InterPro" id="IPR000209">
    <property type="entry name" value="Peptidase_S8/S53_dom"/>
</dbReference>